<evidence type="ECO:0000313" key="2">
    <source>
        <dbReference type="EMBL" id="KRY29285.1"/>
    </source>
</evidence>
<feature type="non-terminal residue" evidence="2">
    <location>
        <position position="297"/>
    </location>
</feature>
<name>A0A0V1AX12_TRISP</name>
<dbReference type="InParanoid" id="A0A0V1AX12"/>
<feature type="compositionally biased region" description="Basic and acidic residues" evidence="1">
    <location>
        <begin position="124"/>
        <end position="143"/>
    </location>
</feature>
<proteinExistence type="predicted"/>
<evidence type="ECO:0000256" key="1">
    <source>
        <dbReference type="SAM" id="MobiDB-lite"/>
    </source>
</evidence>
<reference evidence="2 3" key="1">
    <citation type="submission" date="2015-01" db="EMBL/GenBank/DDBJ databases">
        <title>Evolution of Trichinella species and genotypes.</title>
        <authorList>
            <person name="Korhonen P.K."/>
            <person name="Edoardo P."/>
            <person name="Giuseppe L.R."/>
            <person name="Gasser R.B."/>
        </authorList>
    </citation>
    <scope>NUCLEOTIDE SEQUENCE [LARGE SCALE GENOMIC DNA]</scope>
    <source>
        <strain evidence="2">ISS3</strain>
    </source>
</reference>
<gene>
    <name evidence="2" type="ORF">T01_3936</name>
</gene>
<dbReference type="Proteomes" id="UP000054776">
    <property type="component" value="Unassembled WGS sequence"/>
</dbReference>
<sequence>MSIGTVRGRAAAVRRQHFDYCTAAVDLYTGVVAGVVWQQCATIRPAAGGGDDGPRSTDAGAGQAEKAGVDERGGEQRTEARPSFAAVQFRIEHPGGGENQAQDHFQAEQAHLGQQEPRSTAANTDKHAGDDHHVQQGAADRRRGPLGQGLFRVEPAPANCRLFATSQPKRPDVPLNNTSMVLEVLPIRFQLPVVVVVVVVALSTINKQTNKQIIKTTSGHRTTTNDLLSFNKQQQQQKQQQFVLSTSLFHQCKNKTIFQLLPTTPRGQMKPVCLENLHQSLGSFFSYKNNKSKVQLD</sequence>
<dbReference type="EMBL" id="JYDH01000175">
    <property type="protein sequence ID" value="KRY29285.1"/>
    <property type="molecule type" value="Genomic_DNA"/>
</dbReference>
<protein>
    <submittedName>
        <fullName evidence="2">Uncharacterized protein</fullName>
    </submittedName>
</protein>
<accession>A0A0V1AX12</accession>
<evidence type="ECO:0000313" key="3">
    <source>
        <dbReference type="Proteomes" id="UP000054776"/>
    </source>
</evidence>
<dbReference type="AlphaFoldDB" id="A0A0V1AX12"/>
<feature type="region of interest" description="Disordered" evidence="1">
    <location>
        <begin position="108"/>
        <end position="148"/>
    </location>
</feature>
<keyword evidence="3" id="KW-1185">Reference proteome</keyword>
<feature type="compositionally biased region" description="Basic and acidic residues" evidence="1">
    <location>
        <begin position="67"/>
        <end position="80"/>
    </location>
</feature>
<organism evidence="2 3">
    <name type="scientific">Trichinella spiralis</name>
    <name type="common">Trichina worm</name>
    <dbReference type="NCBI Taxonomy" id="6334"/>
    <lineage>
        <taxon>Eukaryota</taxon>
        <taxon>Metazoa</taxon>
        <taxon>Ecdysozoa</taxon>
        <taxon>Nematoda</taxon>
        <taxon>Enoplea</taxon>
        <taxon>Dorylaimia</taxon>
        <taxon>Trichinellida</taxon>
        <taxon>Trichinellidae</taxon>
        <taxon>Trichinella</taxon>
    </lineage>
</organism>
<dbReference type="OrthoDB" id="10370194at2759"/>
<comment type="caution">
    <text evidence="2">The sequence shown here is derived from an EMBL/GenBank/DDBJ whole genome shotgun (WGS) entry which is preliminary data.</text>
</comment>
<feature type="region of interest" description="Disordered" evidence="1">
    <location>
        <begin position="45"/>
        <end position="81"/>
    </location>
</feature>